<evidence type="ECO:0000313" key="3">
    <source>
        <dbReference type="Proteomes" id="UP000664771"/>
    </source>
</evidence>
<feature type="domain" description="DUF4123" evidence="1">
    <location>
        <begin position="22"/>
        <end position="146"/>
    </location>
</feature>
<keyword evidence="3" id="KW-1185">Reference proteome</keyword>
<organism evidence="2 3">
    <name type="scientific">Acetobacter sacchari</name>
    <dbReference type="NCBI Taxonomy" id="2661687"/>
    <lineage>
        <taxon>Bacteria</taxon>
        <taxon>Pseudomonadati</taxon>
        <taxon>Pseudomonadota</taxon>
        <taxon>Alphaproteobacteria</taxon>
        <taxon>Acetobacterales</taxon>
        <taxon>Acetobacteraceae</taxon>
        <taxon>Acetobacter</taxon>
    </lineage>
</organism>
<dbReference type="EMBL" id="JAFVMF010000045">
    <property type="protein sequence ID" value="MBO1362057.1"/>
    <property type="molecule type" value="Genomic_DNA"/>
</dbReference>
<sequence length="297" mass="34121">MVPEEFRKRLFDWPDAPVPVAFDGALFDDLPSLLKNASFKPRSLFLEQTDREIQRTSPQFIMAPHDRLELLLSLPDITTGGVFWNAPGVEEMAFYRHLRSLTMVRLPVPEKEQKPGDPKTEMCVFRHFDPATVAITMPVMTPAQRARVMGPAKSFLLHSPEGAMEAKRRVEWPDAEKGTLTFNSVQMKIITKNLNKRRHYRPVLRFLRDCGPISIQNETDVWLLELIDAAESRRVEWGLKTQSGLSCLSLLSYITHGKIYTNSQLKNKISENTKYSDKKIKKYTIELINLLETNGDY</sequence>
<dbReference type="RefSeq" id="WP_207884142.1">
    <property type="nucleotide sequence ID" value="NZ_JAFVMF010000045.1"/>
</dbReference>
<evidence type="ECO:0000259" key="1">
    <source>
        <dbReference type="Pfam" id="PF13503"/>
    </source>
</evidence>
<reference evidence="2 3" key="1">
    <citation type="submission" date="2021-03" db="EMBL/GenBank/DDBJ databases">
        <title>The complete genome sequence of Acetobacter sacchari TBRC 11175.</title>
        <authorList>
            <person name="Charoenyingcharoen P."/>
            <person name="Yukphan P."/>
        </authorList>
    </citation>
    <scope>NUCLEOTIDE SEQUENCE [LARGE SCALE GENOMIC DNA]</scope>
    <source>
        <strain evidence="2 3">TBRC 11175</strain>
    </source>
</reference>
<protein>
    <recommendedName>
        <fullName evidence="1">DUF4123 domain-containing protein</fullName>
    </recommendedName>
</protein>
<accession>A0ABS3M1I1</accession>
<proteinExistence type="predicted"/>
<name>A0ABS3M1I1_9PROT</name>
<dbReference type="InterPro" id="IPR025391">
    <property type="entry name" value="DUF4123"/>
</dbReference>
<comment type="caution">
    <text evidence="2">The sequence shown here is derived from an EMBL/GenBank/DDBJ whole genome shotgun (WGS) entry which is preliminary data.</text>
</comment>
<evidence type="ECO:0000313" key="2">
    <source>
        <dbReference type="EMBL" id="MBO1362057.1"/>
    </source>
</evidence>
<dbReference type="Proteomes" id="UP000664771">
    <property type="component" value="Unassembled WGS sequence"/>
</dbReference>
<dbReference type="Pfam" id="PF13503">
    <property type="entry name" value="DUF4123"/>
    <property type="match status" value="1"/>
</dbReference>
<gene>
    <name evidence="2" type="ORF">J2D73_19945</name>
</gene>